<proteinExistence type="inferred from homology"/>
<dbReference type="Pfam" id="PF01699">
    <property type="entry name" value="Na_Ca_ex"/>
    <property type="match status" value="2"/>
</dbReference>
<evidence type="ECO:0000256" key="2">
    <source>
        <dbReference type="ARBA" id="ARBA00008170"/>
    </source>
</evidence>
<name>A0A178ZR73_9EURO</name>
<feature type="compositionally biased region" description="Polar residues" evidence="7">
    <location>
        <begin position="460"/>
        <end position="471"/>
    </location>
</feature>
<evidence type="ECO:0000313" key="10">
    <source>
        <dbReference type="EMBL" id="OAP62338.1"/>
    </source>
</evidence>
<feature type="compositionally biased region" description="Polar residues" evidence="7">
    <location>
        <begin position="514"/>
        <end position="524"/>
    </location>
</feature>
<dbReference type="RefSeq" id="XP_018695705.1">
    <property type="nucleotide sequence ID" value="XM_018836055.1"/>
</dbReference>
<evidence type="ECO:0000256" key="6">
    <source>
        <dbReference type="ARBA" id="ARBA00023136"/>
    </source>
</evidence>
<evidence type="ECO:0000256" key="4">
    <source>
        <dbReference type="ARBA" id="ARBA00022692"/>
    </source>
</evidence>
<dbReference type="InterPro" id="IPR044880">
    <property type="entry name" value="NCX_ion-bd_dom_sf"/>
</dbReference>
<comment type="similarity">
    <text evidence="2">Belongs to the Ca(2+):cation antiporter (CaCA) (TC 2.A.19) family.</text>
</comment>
<feature type="transmembrane region" description="Helical" evidence="8">
    <location>
        <begin position="896"/>
        <end position="920"/>
    </location>
</feature>
<feature type="region of interest" description="Disordered" evidence="7">
    <location>
        <begin position="284"/>
        <end position="320"/>
    </location>
</feature>
<dbReference type="GO" id="GO:0016020">
    <property type="term" value="C:membrane"/>
    <property type="evidence" value="ECO:0007669"/>
    <property type="project" value="UniProtKB-SubCell"/>
</dbReference>
<feature type="transmembrane region" description="Helical" evidence="8">
    <location>
        <begin position="238"/>
        <end position="255"/>
    </location>
</feature>
<dbReference type="STRING" id="1367422.A0A178ZR73"/>
<feature type="transmembrane region" description="Helical" evidence="8">
    <location>
        <begin position="854"/>
        <end position="876"/>
    </location>
</feature>
<dbReference type="InterPro" id="IPR051359">
    <property type="entry name" value="CaCA_antiporter"/>
</dbReference>
<gene>
    <name evidence="10" type="ORF">AYL99_04541</name>
</gene>
<feature type="transmembrane region" description="Helical" evidence="8">
    <location>
        <begin position="951"/>
        <end position="969"/>
    </location>
</feature>
<dbReference type="PANTHER" id="PTHR12266:SF0">
    <property type="entry name" value="MITOCHONDRIAL SODIUM_CALCIUM EXCHANGER PROTEIN"/>
    <property type="match status" value="1"/>
</dbReference>
<feature type="transmembrane region" description="Helical" evidence="8">
    <location>
        <begin position="210"/>
        <end position="232"/>
    </location>
</feature>
<protein>
    <recommendedName>
        <fullName evidence="9">Sodium/calcium exchanger membrane region domain-containing protein</fullName>
    </recommendedName>
</protein>
<feature type="region of interest" description="Disordered" evidence="7">
    <location>
        <begin position="717"/>
        <end position="757"/>
    </location>
</feature>
<sequence>MTPSHRPRKKLPVRRRGRAFYLTALAITLFACYSFLRDFHYGHSSYGDKLDVRALTSRDLECRLVHNAKDKCTYVKENCPDEEAGLLSYLQLYYCSLPDAQPVAFLLLVLWLSLLFSTIGIAASDFLCINLSTIANILGMSESLTGVTFLAFGNGSPDVFSTFAAMRSNSGSLAVGELVGAASFITSVVAGSMALVAPFQVAKRSFVRDVGFFAVSASFSLVFLADGSLRLWESITMIAYYVFYVVFVVGWHWWLSRRRRRRLAETAARLHHHIPESQELEVPEIEEDEEARPATERTGLLREQSNESIPTLRTPGTPAWKVEDLDEDDETRDRYLAELQSRMRVGRPARGERRNTMTPIRPSLIGALEFRSLMTSLEKKATNAQPIGLRRYSDDASAVHSPIPVSAPPLASQPELVSTHYTDLEPEGVRRTRAVSANDATHLRIDTDFLSDRHSDRSSENVLTSGDSTPNAPAGKHSRASAQILRTLNEPSSQTLQSPKLVASTSGHKMPETGSLSSEPSKSPNLLAPPVTTFHRPDYHDEDHHSAGRSPVMSPRSAPTLQVPILHTPHPDHSKGALRQENFPPYVDSPMLLTPLSSRPPSIHLPAPSMSPQSTHHLGLLPDEEEPPMRRFSWWPYRYLPAPQVICATLFPTIYEWREKSYTDKLLGVITAPSVFLLALTLPVVEPKEEKPADQEPELLTPAEGIRRRSIGYFEIPQDRPDANSRSASSDGPPHPHGTGISRQMSEHAKSPRPNVDGVARSKDWNRWLVFLQVFTAPFFVVTIAWANMDEDHTTKLYIRMVLGSLVFSLVSVLILLSLTTPNREPKYRPLLCFLGFAVAIGWISTIANEVVGVLKAFGVILGISDAILGLTIFAVGNSCGDLVADITVAKLGYPVMALSACFGGPMLNILLGIGIGGMYMSISHATHHHAKHPQKPIKYKPYDIDVSTTLMISGITLLVTLVGLLIVVPLNGWRMDRRIGFGLILLWSLSTVGNVIVELLGYGGDTVLSNMWR</sequence>
<feature type="transmembrane region" description="Helical" evidence="8">
    <location>
        <begin position="173"/>
        <end position="198"/>
    </location>
</feature>
<evidence type="ECO:0000256" key="5">
    <source>
        <dbReference type="ARBA" id="ARBA00022989"/>
    </source>
</evidence>
<dbReference type="AlphaFoldDB" id="A0A178ZR73"/>
<dbReference type="GeneID" id="30008710"/>
<feature type="transmembrane region" description="Helical" evidence="8">
    <location>
        <begin position="20"/>
        <end position="36"/>
    </location>
</feature>
<keyword evidence="11" id="KW-1185">Reference proteome</keyword>
<evidence type="ECO:0000313" key="11">
    <source>
        <dbReference type="Proteomes" id="UP000078343"/>
    </source>
</evidence>
<feature type="region of interest" description="Disordered" evidence="7">
    <location>
        <begin position="451"/>
        <end position="525"/>
    </location>
</feature>
<dbReference type="GO" id="GO:0008324">
    <property type="term" value="F:monoatomic cation transmembrane transporter activity"/>
    <property type="evidence" value="ECO:0007669"/>
    <property type="project" value="TreeGrafter"/>
</dbReference>
<feature type="transmembrane region" description="Helical" evidence="8">
    <location>
        <begin position="134"/>
        <end position="153"/>
    </location>
</feature>
<keyword evidence="4 8" id="KW-0812">Transmembrane</keyword>
<comment type="subcellular location">
    <subcellularLocation>
        <location evidence="1">Membrane</location>
        <topology evidence="1">Multi-pass membrane protein</topology>
    </subcellularLocation>
</comment>
<keyword evidence="5 8" id="KW-1133">Transmembrane helix</keyword>
<evidence type="ECO:0000256" key="3">
    <source>
        <dbReference type="ARBA" id="ARBA00022448"/>
    </source>
</evidence>
<feature type="domain" description="Sodium/calcium exchanger membrane region" evidence="9">
    <location>
        <begin position="834"/>
        <end position="993"/>
    </location>
</feature>
<evidence type="ECO:0000259" key="9">
    <source>
        <dbReference type="Pfam" id="PF01699"/>
    </source>
</evidence>
<evidence type="ECO:0000256" key="7">
    <source>
        <dbReference type="SAM" id="MobiDB-lite"/>
    </source>
</evidence>
<feature type="transmembrane region" description="Helical" evidence="8">
    <location>
        <begin position="831"/>
        <end position="848"/>
    </location>
</feature>
<evidence type="ECO:0000256" key="1">
    <source>
        <dbReference type="ARBA" id="ARBA00004141"/>
    </source>
</evidence>
<dbReference type="OrthoDB" id="407410at2759"/>
<feature type="domain" description="Sodium/calcium exchanger membrane region" evidence="9">
    <location>
        <begin position="110"/>
        <end position="249"/>
    </location>
</feature>
<feature type="transmembrane region" description="Helical" evidence="8">
    <location>
        <begin position="798"/>
        <end position="819"/>
    </location>
</feature>
<keyword evidence="3" id="KW-0813">Transport</keyword>
<organism evidence="10 11">
    <name type="scientific">Fonsecaea erecta</name>
    <dbReference type="NCBI Taxonomy" id="1367422"/>
    <lineage>
        <taxon>Eukaryota</taxon>
        <taxon>Fungi</taxon>
        <taxon>Dikarya</taxon>
        <taxon>Ascomycota</taxon>
        <taxon>Pezizomycotina</taxon>
        <taxon>Eurotiomycetes</taxon>
        <taxon>Chaetothyriomycetidae</taxon>
        <taxon>Chaetothyriales</taxon>
        <taxon>Herpotrichiellaceae</taxon>
        <taxon>Fonsecaea</taxon>
    </lineage>
</organism>
<dbReference type="PROSITE" id="PS51257">
    <property type="entry name" value="PROKAR_LIPOPROTEIN"/>
    <property type="match status" value="1"/>
</dbReference>
<feature type="transmembrane region" description="Helical" evidence="8">
    <location>
        <begin position="103"/>
        <end position="122"/>
    </location>
</feature>
<dbReference type="GO" id="GO:0006874">
    <property type="term" value="P:intracellular calcium ion homeostasis"/>
    <property type="evidence" value="ECO:0007669"/>
    <property type="project" value="TreeGrafter"/>
</dbReference>
<dbReference type="PANTHER" id="PTHR12266">
    <property type="entry name" value="NA+/CA2+ K+ INDEPENDENT EXCHANGER"/>
    <property type="match status" value="1"/>
</dbReference>
<dbReference type="EMBL" id="LVYI01000003">
    <property type="protein sequence ID" value="OAP62338.1"/>
    <property type="molecule type" value="Genomic_DNA"/>
</dbReference>
<accession>A0A178ZR73</accession>
<evidence type="ECO:0000256" key="8">
    <source>
        <dbReference type="SAM" id="Phobius"/>
    </source>
</evidence>
<feature type="compositionally biased region" description="Polar residues" evidence="7">
    <location>
        <begin position="480"/>
        <end position="507"/>
    </location>
</feature>
<keyword evidence="6 8" id="KW-0472">Membrane</keyword>
<dbReference type="Gene3D" id="1.20.1420.30">
    <property type="entry name" value="NCX, central ion-binding region"/>
    <property type="match status" value="2"/>
</dbReference>
<dbReference type="InterPro" id="IPR004837">
    <property type="entry name" value="NaCa_Exmemb"/>
</dbReference>
<dbReference type="Proteomes" id="UP000078343">
    <property type="component" value="Unassembled WGS sequence"/>
</dbReference>
<feature type="transmembrane region" description="Helical" evidence="8">
    <location>
        <begin position="981"/>
        <end position="1004"/>
    </location>
</feature>
<comment type="caution">
    <text evidence="10">The sequence shown here is derived from an EMBL/GenBank/DDBJ whole genome shotgun (WGS) entry which is preliminary data.</text>
</comment>
<feature type="transmembrane region" description="Helical" evidence="8">
    <location>
        <begin position="768"/>
        <end position="786"/>
    </location>
</feature>
<reference evidence="10 11" key="1">
    <citation type="submission" date="2016-04" db="EMBL/GenBank/DDBJ databases">
        <title>Draft genome of Fonsecaea erecta CBS 125763.</title>
        <authorList>
            <person name="Weiss V.A."/>
            <person name="Vicente V.A."/>
            <person name="Raittz R.T."/>
            <person name="Moreno L.F."/>
            <person name="De Souza E.M."/>
            <person name="Pedrosa F.O."/>
            <person name="Steffens M.B."/>
            <person name="Faoro H."/>
            <person name="Tadra-Sfeir M.Z."/>
            <person name="Najafzadeh M.J."/>
            <person name="Felipe M.S."/>
            <person name="Teixeira M."/>
            <person name="Sun J."/>
            <person name="Xi L."/>
            <person name="Gomes R."/>
            <person name="De Azevedo C.M."/>
            <person name="Salgado C.G."/>
            <person name="Da Silva M.B."/>
            <person name="Nascimento M.F."/>
            <person name="Queiroz-Telles F."/>
            <person name="Attili D.S."/>
            <person name="Gorbushina A."/>
        </authorList>
    </citation>
    <scope>NUCLEOTIDE SEQUENCE [LARGE SCALE GENOMIC DNA]</scope>
    <source>
        <strain evidence="10 11">CBS 125763</strain>
    </source>
</reference>